<dbReference type="InterPro" id="IPR050266">
    <property type="entry name" value="AB_hydrolase_sf"/>
</dbReference>
<reference evidence="2 3" key="1">
    <citation type="submission" date="2015-01" db="EMBL/GenBank/DDBJ databases">
        <title>Draft Genome Sequence of the Biocontrol and Plant Growth-Promoting Rhizobacteria (PGPR) Pseudomonas fluorescens UM270.</title>
        <authorList>
            <person name="Hernandez-Salmeron J.E."/>
            <person name="Santoyo G."/>
            <person name="Moreno-Hagelsieb G."/>
            <person name="Hernandez-Leon R."/>
        </authorList>
    </citation>
    <scope>NUCLEOTIDE SEQUENCE [LARGE SCALE GENOMIC DNA]</scope>
    <source>
        <strain evidence="2 3">UM270</strain>
    </source>
</reference>
<organism evidence="2 3">
    <name type="scientific">Pseudomonas fluorescens</name>
    <dbReference type="NCBI Taxonomy" id="294"/>
    <lineage>
        <taxon>Bacteria</taxon>
        <taxon>Pseudomonadati</taxon>
        <taxon>Pseudomonadota</taxon>
        <taxon>Gammaproteobacteria</taxon>
        <taxon>Pseudomonadales</taxon>
        <taxon>Pseudomonadaceae</taxon>
        <taxon>Pseudomonas</taxon>
    </lineage>
</organism>
<dbReference type="AlphaFoldDB" id="A0A0D0PGE5"/>
<dbReference type="GO" id="GO:0016787">
    <property type="term" value="F:hydrolase activity"/>
    <property type="evidence" value="ECO:0007669"/>
    <property type="project" value="UniProtKB-KW"/>
</dbReference>
<gene>
    <name evidence="2" type="ORF">RL74_18890</name>
</gene>
<dbReference type="PANTHER" id="PTHR43798:SF33">
    <property type="entry name" value="HYDROLASE, PUTATIVE (AFU_ORTHOLOGUE AFUA_2G14860)-RELATED"/>
    <property type="match status" value="1"/>
</dbReference>
<evidence type="ECO:0000313" key="3">
    <source>
        <dbReference type="Proteomes" id="UP000032101"/>
    </source>
</evidence>
<protein>
    <submittedName>
        <fullName evidence="2">Hydrolase</fullName>
    </submittedName>
</protein>
<dbReference type="GO" id="GO:0016020">
    <property type="term" value="C:membrane"/>
    <property type="evidence" value="ECO:0007669"/>
    <property type="project" value="TreeGrafter"/>
</dbReference>
<dbReference type="PATRIC" id="fig|294.124.peg.3889"/>
<keyword evidence="2" id="KW-0378">Hydrolase</keyword>
<feature type="domain" description="AB hydrolase-1" evidence="1">
    <location>
        <begin position="28"/>
        <end position="261"/>
    </location>
</feature>
<dbReference type="EMBL" id="JXNZ01000194">
    <property type="protein sequence ID" value="KIQ57823.1"/>
    <property type="molecule type" value="Genomic_DNA"/>
</dbReference>
<comment type="caution">
    <text evidence="2">The sequence shown here is derived from an EMBL/GenBank/DDBJ whole genome shotgun (WGS) entry which is preliminary data.</text>
</comment>
<dbReference type="SUPFAM" id="SSF53474">
    <property type="entry name" value="alpha/beta-Hydrolases"/>
    <property type="match status" value="1"/>
</dbReference>
<dbReference type="OrthoDB" id="5380819at2"/>
<dbReference type="Proteomes" id="UP000032101">
    <property type="component" value="Unassembled WGS sequence"/>
</dbReference>
<dbReference type="PRINTS" id="PR00111">
    <property type="entry name" value="ABHYDROLASE"/>
</dbReference>
<proteinExistence type="predicted"/>
<dbReference type="InterPro" id="IPR029058">
    <property type="entry name" value="AB_hydrolase_fold"/>
</dbReference>
<dbReference type="PANTHER" id="PTHR43798">
    <property type="entry name" value="MONOACYLGLYCEROL LIPASE"/>
    <property type="match status" value="1"/>
</dbReference>
<sequence length="289" mass="32151">MSANSHFFTNRSSMHLHYVSWGNESGIPVLLLHGLRSYARTWESLANALGDRYCCHALDQRGRGFSDWASASSYRTEAYVSDVEDWVAHLGLRQFILVGHSLGGTNALEYARLNPGRLQALVIEDIGPGSSVSGDGAARIRREMSETPLVFPDWPSAAQFWQQSRPGLSQEGLASRLMHSMKETLAGIEWRHDQQGIAQARLTITPTDLWPAVRSLDCPTLFIRGARSDFLPLATLEAIRQANARVQTTEVADASHYVHDDQSEIFNRVVKDYLDGQGLQPQQKQCGES</sequence>
<dbReference type="Gene3D" id="3.40.50.1820">
    <property type="entry name" value="alpha/beta hydrolase"/>
    <property type="match status" value="1"/>
</dbReference>
<evidence type="ECO:0000259" key="1">
    <source>
        <dbReference type="Pfam" id="PF00561"/>
    </source>
</evidence>
<dbReference type="RefSeq" id="WP_042731322.1">
    <property type="nucleotide sequence ID" value="NZ_JXNZ01000194.1"/>
</dbReference>
<accession>A0A0D0PGE5</accession>
<dbReference type="InterPro" id="IPR000073">
    <property type="entry name" value="AB_hydrolase_1"/>
</dbReference>
<dbReference type="Pfam" id="PF00561">
    <property type="entry name" value="Abhydrolase_1"/>
    <property type="match status" value="1"/>
</dbReference>
<name>A0A0D0PGE5_PSEFL</name>
<evidence type="ECO:0000313" key="2">
    <source>
        <dbReference type="EMBL" id="KIQ57823.1"/>
    </source>
</evidence>